<gene>
    <name evidence="1" type="ORF">FKV42_10495</name>
</gene>
<accession>A0A7Z8KMB8</accession>
<name>A0A7Z8KMB8_9EURY</name>
<organism evidence="1 2">
    <name type="scientific">Methanolobus vulcani</name>
    <dbReference type="NCBI Taxonomy" id="38026"/>
    <lineage>
        <taxon>Archaea</taxon>
        <taxon>Methanobacteriati</taxon>
        <taxon>Methanobacteriota</taxon>
        <taxon>Stenosarchaea group</taxon>
        <taxon>Methanomicrobia</taxon>
        <taxon>Methanosarcinales</taxon>
        <taxon>Methanosarcinaceae</taxon>
        <taxon>Methanolobus</taxon>
    </lineage>
</organism>
<dbReference type="Proteomes" id="UP000319335">
    <property type="component" value="Unassembled WGS sequence"/>
</dbReference>
<sequence length="576" mass="64353">MIIVTSAATTYELPHPSGEFTFKFTFPNGDVVGYDPAYHVEGRGDYVQFLVDTTPENKQNGVYTIIEVEGVDTKGWSLLKRGYPIKRTSNSTNEFMFNYILGSDYDELKYATPNFYSVQVSSEQIRGYRSLTFFLMAAEDNKEDFFIVPADEEIEFGETIDFTLKKERNGIISDVDDSDVKWDVAQSLSISDYKDNVIIGTIDNAGLFSSDGGLFTSQDIGTCTISAKIDKKTVAKTKVVVKCPCDKEADLEEVIRLYKQRIPEGPYQTDIKAGNEWTTLGFNPGSVNNMYSVINSDYGEFTCGGYQAMVLEFLHNIQSTPDECHLLNGYDFGPIAGSFYAHHAVVVYPVGTYWKKTGVVFDPWVQQKPEVMSISEWEKMFFGAAGDKLSGNMNSYNITNSNEPVFFDARDFLVGSLHCPVNILITDSSGRQLGAVSDNEMAFDIPDASLLKMSDGEGGHQWYFTLPTTDEYDVDITAFDDGDFEFFVMNSNTEQLQDYGKNPIQKGETAELELSSEDPTTPMILPDKTEVIPTQEILVVPEVSASSTVVKEKGLPGFELWVAVSMVFMVMLFRRS</sequence>
<dbReference type="EMBL" id="VIAQ01000017">
    <property type="protein sequence ID" value="TQD24361.1"/>
    <property type="molecule type" value="Genomic_DNA"/>
</dbReference>
<reference evidence="1 2" key="1">
    <citation type="submission" date="2019-06" db="EMBL/GenBank/DDBJ databases">
        <title>Draft genome sequence of Methanolobus vulcani B1d.</title>
        <authorList>
            <person name="Creighbaum A.J."/>
            <person name="Ticak T."/>
            <person name="Hariraju D."/>
            <person name="Arivett B.A."/>
            <person name="Ferguson D.J.Jr."/>
        </authorList>
    </citation>
    <scope>NUCLEOTIDE SEQUENCE [LARGE SCALE GENOMIC DNA]</scope>
    <source>
        <strain evidence="1 2">B1d</strain>
    </source>
</reference>
<protein>
    <submittedName>
        <fullName evidence="1">Uncharacterized protein</fullName>
    </submittedName>
</protein>
<evidence type="ECO:0000313" key="1">
    <source>
        <dbReference type="EMBL" id="TQD24361.1"/>
    </source>
</evidence>
<comment type="caution">
    <text evidence="1">The sequence shown here is derived from an EMBL/GenBank/DDBJ whole genome shotgun (WGS) entry which is preliminary data.</text>
</comment>
<proteinExistence type="predicted"/>
<evidence type="ECO:0000313" key="2">
    <source>
        <dbReference type="Proteomes" id="UP000319335"/>
    </source>
</evidence>
<keyword evidence="2" id="KW-1185">Reference proteome</keyword>
<dbReference type="AlphaFoldDB" id="A0A7Z8KMB8"/>